<dbReference type="EMBL" id="CCKQ01001297">
    <property type="protein sequence ID" value="CDW72397.1"/>
    <property type="molecule type" value="Genomic_DNA"/>
</dbReference>
<protein>
    <submittedName>
        <fullName evidence="1">Uncharacterized protein</fullName>
    </submittedName>
</protein>
<evidence type="ECO:0000313" key="2">
    <source>
        <dbReference type="Proteomes" id="UP000039865"/>
    </source>
</evidence>
<proteinExistence type="predicted"/>
<dbReference type="InParanoid" id="A0A077ZR76"/>
<evidence type="ECO:0000313" key="1">
    <source>
        <dbReference type="EMBL" id="CDW72397.1"/>
    </source>
</evidence>
<sequence>MAYIDGMFLVITSHTEQVVDDDTSWGWSNATIYTATLINRKTKKEIEFSNGVSEIYCMQQVKGSKGLFIVQMNELCLLDIENLKVTHLCSNTLGFLTKV</sequence>
<keyword evidence="2" id="KW-1185">Reference proteome</keyword>
<organism evidence="1 2">
    <name type="scientific">Stylonychia lemnae</name>
    <name type="common">Ciliate</name>
    <dbReference type="NCBI Taxonomy" id="5949"/>
    <lineage>
        <taxon>Eukaryota</taxon>
        <taxon>Sar</taxon>
        <taxon>Alveolata</taxon>
        <taxon>Ciliophora</taxon>
        <taxon>Intramacronucleata</taxon>
        <taxon>Spirotrichea</taxon>
        <taxon>Stichotrichia</taxon>
        <taxon>Sporadotrichida</taxon>
        <taxon>Oxytrichidae</taxon>
        <taxon>Stylonychinae</taxon>
        <taxon>Stylonychia</taxon>
    </lineage>
</organism>
<dbReference type="Proteomes" id="UP000039865">
    <property type="component" value="Unassembled WGS sequence"/>
</dbReference>
<accession>A0A077ZR76</accession>
<dbReference type="AlphaFoldDB" id="A0A077ZR76"/>
<reference evidence="1 2" key="1">
    <citation type="submission" date="2014-06" db="EMBL/GenBank/DDBJ databases">
        <authorList>
            <person name="Swart Estienne"/>
        </authorList>
    </citation>
    <scope>NUCLEOTIDE SEQUENCE [LARGE SCALE GENOMIC DNA]</scope>
    <source>
        <strain evidence="1 2">130c</strain>
    </source>
</reference>
<gene>
    <name evidence="1" type="primary">Contig14237.g15167</name>
    <name evidence="1" type="ORF">STYLEM_1357</name>
</gene>
<name>A0A077ZR76_STYLE</name>